<evidence type="ECO:0000256" key="1">
    <source>
        <dbReference type="ARBA" id="ARBA00004123"/>
    </source>
</evidence>
<dbReference type="FunFam" id="2.40.10.230:FF:000002">
    <property type="entry name" value="H/ACA ribonucleoprotein complex non-core subunit NAF1"/>
    <property type="match status" value="1"/>
</dbReference>
<dbReference type="InterPro" id="IPR007504">
    <property type="entry name" value="H/ACA_rnp_Gar1/Naf1"/>
</dbReference>
<evidence type="ECO:0000256" key="6">
    <source>
        <dbReference type="ARBA" id="ARBA00022553"/>
    </source>
</evidence>
<dbReference type="GO" id="GO:0000493">
    <property type="term" value="P:box H/ACA snoRNP assembly"/>
    <property type="evidence" value="ECO:0007669"/>
    <property type="project" value="InterPro"/>
</dbReference>
<feature type="region of interest" description="Disordered" evidence="9">
    <location>
        <begin position="1"/>
        <end position="123"/>
    </location>
</feature>
<dbReference type="PANTHER" id="PTHR31633">
    <property type="entry name" value="H/ACA RIBONUCLEOPROTEIN COMPLEX NON-CORE SUBUNIT NAF1"/>
    <property type="match status" value="1"/>
</dbReference>
<feature type="compositionally biased region" description="Basic and acidic residues" evidence="9">
    <location>
        <begin position="374"/>
        <end position="387"/>
    </location>
</feature>
<keyword evidence="4" id="KW-0690">Ribosome biogenesis</keyword>
<dbReference type="InterPro" id="IPR040309">
    <property type="entry name" value="Naf1"/>
</dbReference>
<feature type="region of interest" description="Disordered" evidence="9">
    <location>
        <begin position="199"/>
        <end position="252"/>
    </location>
</feature>
<dbReference type="AlphaFoldDB" id="V4BKU7"/>
<evidence type="ECO:0000256" key="5">
    <source>
        <dbReference type="ARBA" id="ARBA00022552"/>
    </source>
</evidence>
<dbReference type="EMBL" id="KB202619">
    <property type="protein sequence ID" value="ESO89224.1"/>
    <property type="molecule type" value="Genomic_DNA"/>
</dbReference>
<evidence type="ECO:0000256" key="8">
    <source>
        <dbReference type="ARBA" id="ARBA00023242"/>
    </source>
</evidence>
<name>V4BKU7_LOTGI</name>
<evidence type="ECO:0000313" key="11">
    <source>
        <dbReference type="Proteomes" id="UP000030746"/>
    </source>
</evidence>
<protein>
    <recommendedName>
        <fullName evidence="3">H/ACA ribonucleoprotein complex non-core subunit NAF1</fullName>
    </recommendedName>
</protein>
<reference evidence="10 11" key="1">
    <citation type="journal article" date="2013" name="Nature">
        <title>Insights into bilaterian evolution from three spiralian genomes.</title>
        <authorList>
            <person name="Simakov O."/>
            <person name="Marletaz F."/>
            <person name="Cho S.J."/>
            <person name="Edsinger-Gonzales E."/>
            <person name="Havlak P."/>
            <person name="Hellsten U."/>
            <person name="Kuo D.H."/>
            <person name="Larsson T."/>
            <person name="Lv J."/>
            <person name="Arendt D."/>
            <person name="Savage R."/>
            <person name="Osoegawa K."/>
            <person name="de Jong P."/>
            <person name="Grimwood J."/>
            <person name="Chapman J.A."/>
            <person name="Shapiro H."/>
            <person name="Aerts A."/>
            <person name="Otillar R.P."/>
            <person name="Terry A.Y."/>
            <person name="Boore J.L."/>
            <person name="Grigoriev I.V."/>
            <person name="Lindberg D.R."/>
            <person name="Seaver E.C."/>
            <person name="Weisblat D.A."/>
            <person name="Putnam N.H."/>
            <person name="Rokhsar D.S."/>
        </authorList>
    </citation>
    <scope>NUCLEOTIDE SEQUENCE [LARGE SCALE GENOMIC DNA]</scope>
</reference>
<dbReference type="SUPFAM" id="SSF50447">
    <property type="entry name" value="Translation proteins"/>
    <property type="match status" value="1"/>
</dbReference>
<feature type="compositionally biased region" description="Basic and acidic residues" evidence="9">
    <location>
        <begin position="104"/>
        <end position="123"/>
    </location>
</feature>
<evidence type="ECO:0000256" key="7">
    <source>
        <dbReference type="ARBA" id="ARBA00022884"/>
    </source>
</evidence>
<gene>
    <name evidence="10" type="ORF">LOTGIDRAFT_229116</name>
</gene>
<keyword evidence="6" id="KW-0597">Phosphoprotein</keyword>
<feature type="compositionally biased region" description="Basic and acidic residues" evidence="9">
    <location>
        <begin position="82"/>
        <end position="92"/>
    </location>
</feature>
<accession>V4BKU7</accession>
<dbReference type="GO" id="GO:0005732">
    <property type="term" value="C:sno(s)RNA-containing ribonucleoprotein complex"/>
    <property type="evidence" value="ECO:0007669"/>
    <property type="project" value="InterPro"/>
</dbReference>
<dbReference type="OrthoDB" id="21550at2759"/>
<feature type="region of interest" description="Disordered" evidence="9">
    <location>
        <begin position="372"/>
        <end position="512"/>
    </location>
</feature>
<feature type="compositionally biased region" description="Polar residues" evidence="9">
    <location>
        <begin position="93"/>
        <end position="103"/>
    </location>
</feature>
<sequence length="612" mass="68841">MSSTCEEKEIKVDLINVNEEETASDKSQPNIENKTPVVSGAALDSATVDEANVSAENQTTVESGALDVKHESINSDASGNKTESESSLKNEESASVSEQSTGQDDIKKIKEKDTTERDVLCNDDTKMDTSLETVIKTEMAADVQTIDTDDSKITKTNQVMSDVVIKVEPIDYDEQPIMSRDGVEILKTENLMSYRQIKTEKDDHDSGTENDSGDDSSVVFSDAPVVPSDDESGVLSKGFTPKEVPRTKGELLPEDLPPLDELKINLAKDEKLLLIGQVSGIVNTLVVIQSLPDTPALNEDSVFFYEDRKVFGQVFETFGPVSKPFYSIRFNTIEDIKNKKINIGDKVYCAPNLEDITQYIFLDQLRQIKGSDASWKDNNEPPERCLDYSDDESERRSKSKRKGEKEIKEEDEESYLDALPGAMGQRSSKPQRRRRQKKHQNDRDRPAPDSFPPANNNQDMWNCWPPRGPCPRFTPPSNQMNFRQPPPSAPWHQSQQGQGHPWQQPSMNQRYFNPQHNFHYQNLPHMNRMPFGNGNPSNQGNPNLFMNNLPNTGGQINRFTYSQNQNNFISGPNQNNLFQPGSQNSGAPQIVDTRFIQNNQPIHNPYHTGIPK</sequence>
<dbReference type="PANTHER" id="PTHR31633:SF1">
    <property type="entry name" value="H_ACA RIBONUCLEOPROTEIN COMPLEX NON-CORE SUBUNIT NAF1"/>
    <property type="match status" value="1"/>
</dbReference>
<comment type="subcellular location">
    <subcellularLocation>
        <location evidence="1">Nucleus</location>
    </subcellularLocation>
</comment>
<dbReference type="Pfam" id="PF04410">
    <property type="entry name" value="Gar1"/>
    <property type="match status" value="1"/>
</dbReference>
<comment type="similarity">
    <text evidence="2">Belongs to the NAF1 family.</text>
</comment>
<evidence type="ECO:0000313" key="10">
    <source>
        <dbReference type="EMBL" id="ESO89224.1"/>
    </source>
</evidence>
<dbReference type="GO" id="GO:0043489">
    <property type="term" value="P:RNA stabilization"/>
    <property type="evidence" value="ECO:0007669"/>
    <property type="project" value="UniProtKB-ARBA"/>
</dbReference>
<evidence type="ECO:0000256" key="4">
    <source>
        <dbReference type="ARBA" id="ARBA00022517"/>
    </source>
</evidence>
<dbReference type="GO" id="GO:0005634">
    <property type="term" value="C:nucleus"/>
    <property type="evidence" value="ECO:0007669"/>
    <property type="project" value="UniProtKB-SubCell"/>
</dbReference>
<feature type="compositionally biased region" description="Low complexity" evidence="9">
    <location>
        <begin position="491"/>
        <end position="506"/>
    </location>
</feature>
<proteinExistence type="inferred from homology"/>
<keyword evidence="11" id="KW-1185">Reference proteome</keyword>
<dbReference type="OMA" id="EQPCKIP"/>
<dbReference type="RefSeq" id="XP_009060259.1">
    <property type="nucleotide sequence ID" value="XM_009062011.1"/>
</dbReference>
<evidence type="ECO:0000256" key="3">
    <source>
        <dbReference type="ARBA" id="ARBA00021438"/>
    </source>
</evidence>
<dbReference type="InterPro" id="IPR038664">
    <property type="entry name" value="Gar1/Naf1_Cbf5-bd_sf"/>
</dbReference>
<dbReference type="Gene3D" id="2.40.10.230">
    <property type="entry name" value="Probable tRNA pseudouridine synthase domain"/>
    <property type="match status" value="1"/>
</dbReference>
<evidence type="ECO:0000256" key="2">
    <source>
        <dbReference type="ARBA" id="ARBA00009801"/>
    </source>
</evidence>
<feature type="compositionally biased region" description="Basic residues" evidence="9">
    <location>
        <begin position="429"/>
        <end position="438"/>
    </location>
</feature>
<evidence type="ECO:0000256" key="9">
    <source>
        <dbReference type="SAM" id="MobiDB-lite"/>
    </source>
</evidence>
<dbReference type="STRING" id="225164.V4BKU7"/>
<dbReference type="GO" id="GO:0003723">
    <property type="term" value="F:RNA binding"/>
    <property type="evidence" value="ECO:0007669"/>
    <property type="project" value="UniProtKB-KW"/>
</dbReference>
<keyword evidence="7" id="KW-0694">RNA-binding</keyword>
<dbReference type="KEGG" id="lgi:LOTGIDRAFT_229116"/>
<dbReference type="GO" id="GO:0006364">
    <property type="term" value="P:rRNA processing"/>
    <property type="evidence" value="ECO:0007669"/>
    <property type="project" value="UniProtKB-KW"/>
</dbReference>
<dbReference type="HOGENOM" id="CLU_446398_0_0_1"/>
<dbReference type="GO" id="GO:0001522">
    <property type="term" value="P:pseudouridine synthesis"/>
    <property type="evidence" value="ECO:0007669"/>
    <property type="project" value="InterPro"/>
</dbReference>
<dbReference type="CTD" id="20247902"/>
<dbReference type="Proteomes" id="UP000030746">
    <property type="component" value="Unassembled WGS sequence"/>
</dbReference>
<dbReference type="GeneID" id="20247902"/>
<dbReference type="InterPro" id="IPR009000">
    <property type="entry name" value="Transl_B-barrel_sf"/>
</dbReference>
<keyword evidence="5" id="KW-0698">rRNA processing</keyword>
<organism evidence="10 11">
    <name type="scientific">Lottia gigantea</name>
    <name type="common">Giant owl limpet</name>
    <dbReference type="NCBI Taxonomy" id="225164"/>
    <lineage>
        <taxon>Eukaryota</taxon>
        <taxon>Metazoa</taxon>
        <taxon>Spiralia</taxon>
        <taxon>Lophotrochozoa</taxon>
        <taxon>Mollusca</taxon>
        <taxon>Gastropoda</taxon>
        <taxon>Patellogastropoda</taxon>
        <taxon>Lottioidea</taxon>
        <taxon>Lottiidae</taxon>
        <taxon>Lottia</taxon>
    </lineage>
</organism>
<feature type="compositionally biased region" description="Basic and acidic residues" evidence="9">
    <location>
        <begin position="1"/>
        <end position="12"/>
    </location>
</feature>
<keyword evidence="8" id="KW-0539">Nucleus</keyword>